<dbReference type="AlphaFoldDB" id="A0A2P2P533"/>
<evidence type="ECO:0000313" key="1">
    <source>
        <dbReference type="EMBL" id="MBX49827.1"/>
    </source>
</evidence>
<reference evidence="1" key="1">
    <citation type="submission" date="2018-02" db="EMBL/GenBank/DDBJ databases">
        <title>Rhizophora mucronata_Transcriptome.</title>
        <authorList>
            <person name="Meera S.P."/>
            <person name="Sreeshan A."/>
            <person name="Augustine A."/>
        </authorList>
    </citation>
    <scope>NUCLEOTIDE SEQUENCE</scope>
    <source>
        <tissue evidence="1">Leaf</tissue>
    </source>
</reference>
<dbReference type="EMBL" id="GGEC01069343">
    <property type="protein sequence ID" value="MBX49827.1"/>
    <property type="molecule type" value="Transcribed_RNA"/>
</dbReference>
<organism evidence="1">
    <name type="scientific">Rhizophora mucronata</name>
    <name type="common">Asiatic mangrove</name>
    <dbReference type="NCBI Taxonomy" id="61149"/>
    <lineage>
        <taxon>Eukaryota</taxon>
        <taxon>Viridiplantae</taxon>
        <taxon>Streptophyta</taxon>
        <taxon>Embryophyta</taxon>
        <taxon>Tracheophyta</taxon>
        <taxon>Spermatophyta</taxon>
        <taxon>Magnoliopsida</taxon>
        <taxon>eudicotyledons</taxon>
        <taxon>Gunneridae</taxon>
        <taxon>Pentapetalae</taxon>
        <taxon>rosids</taxon>
        <taxon>fabids</taxon>
        <taxon>Malpighiales</taxon>
        <taxon>Rhizophoraceae</taxon>
        <taxon>Rhizophora</taxon>
    </lineage>
</organism>
<proteinExistence type="predicted"/>
<protein>
    <submittedName>
        <fullName evidence="1">Uncharacterized protein</fullName>
    </submittedName>
</protein>
<name>A0A2P2P533_RHIMU</name>
<sequence length="44" mass="5089">MSLSKIDLTTPRKVKQCKKQKCITQPEILSTMWGNANHVLKYAR</sequence>
<accession>A0A2P2P533</accession>